<dbReference type="EMBL" id="CADCUB010000144">
    <property type="protein sequence ID" value="CAA9351510.1"/>
    <property type="molecule type" value="Genomic_DNA"/>
</dbReference>
<feature type="domain" description="NAD-dependent epimerase/dehydratase" evidence="1">
    <location>
        <begin position="15"/>
        <end position="245"/>
    </location>
</feature>
<dbReference type="SUPFAM" id="SSF51735">
    <property type="entry name" value="NAD(P)-binding Rossmann-fold domains"/>
    <property type="match status" value="1"/>
</dbReference>
<organism evidence="2">
    <name type="scientific">uncultured Frankineae bacterium</name>
    <dbReference type="NCBI Taxonomy" id="437475"/>
    <lineage>
        <taxon>Bacteria</taxon>
        <taxon>Bacillati</taxon>
        <taxon>Actinomycetota</taxon>
        <taxon>Actinomycetes</taxon>
        <taxon>Frankiales</taxon>
        <taxon>environmental samples</taxon>
    </lineage>
</organism>
<dbReference type="EC" id="5.1.3.2" evidence="2"/>
<dbReference type="InterPro" id="IPR050177">
    <property type="entry name" value="Lipid_A_modif_metabolic_enz"/>
</dbReference>
<evidence type="ECO:0000259" key="1">
    <source>
        <dbReference type="Pfam" id="PF01370"/>
    </source>
</evidence>
<dbReference type="InterPro" id="IPR001509">
    <property type="entry name" value="Epimerase_deHydtase"/>
</dbReference>
<dbReference type="PANTHER" id="PTHR43245:SF52">
    <property type="entry name" value="NAD-DEPENDENT EPIMERASE_DEHYDRATASE"/>
    <property type="match status" value="1"/>
</dbReference>
<reference evidence="2" key="1">
    <citation type="submission" date="2020-02" db="EMBL/GenBank/DDBJ databases">
        <authorList>
            <person name="Meier V. D."/>
        </authorList>
    </citation>
    <scope>NUCLEOTIDE SEQUENCE</scope>
    <source>
        <strain evidence="2">AVDCRST_MAG07</strain>
    </source>
</reference>
<dbReference type="PANTHER" id="PTHR43245">
    <property type="entry name" value="BIFUNCTIONAL POLYMYXIN RESISTANCE PROTEIN ARNA"/>
    <property type="match status" value="1"/>
</dbReference>
<sequence>MSDRRTGTAGRPRVVLVTGVSRYLGSRLAGRLAADRSIERIIGVDTVAPRGEQRQLLGRTEFVRADIRNPLIAKVIASGDVDTVVHLNVIATPTGAGGRTAMKEINVIGTMQLLAACQKAPSMRRLVVKSTTAVYGSSPRDPALFREELAPRALPRAGYAKDAVEVEGYVRGFGRRRPDVTLSLLRFTNFIGPTIDTPLTRYLSLPVVPTVLGFDPRIQLCHEDDGLEVLRRAVVEEHPGIFNVGGTGVLLLSQALRRLGRPALPVPSPGVSLVARAFRGAGVVDFSPEQMRYLEHGRVADVTRLREAFGWCPRPTAEAFADFVASARPPMLDPEVAAAAERTILDLLTRGRVAPAPSPGVLGA</sequence>
<dbReference type="Gene3D" id="3.40.50.720">
    <property type="entry name" value="NAD(P)-binding Rossmann-like Domain"/>
    <property type="match status" value="1"/>
</dbReference>
<gene>
    <name evidence="2" type="ORF">AVDCRST_MAG07-3215</name>
</gene>
<dbReference type="InterPro" id="IPR036291">
    <property type="entry name" value="NAD(P)-bd_dom_sf"/>
</dbReference>
<dbReference type="Pfam" id="PF01370">
    <property type="entry name" value="Epimerase"/>
    <property type="match status" value="1"/>
</dbReference>
<name>A0A6J4M6Z3_9ACTN</name>
<accession>A0A6J4M6Z3</accession>
<protein>
    <submittedName>
        <fullName evidence="2">UDP-glucose 4-epimerase</fullName>
        <ecNumber evidence="2">5.1.3.2</ecNumber>
    </submittedName>
</protein>
<keyword evidence="2" id="KW-0413">Isomerase</keyword>
<dbReference type="GO" id="GO:0003978">
    <property type="term" value="F:UDP-glucose 4-epimerase activity"/>
    <property type="evidence" value="ECO:0007669"/>
    <property type="project" value="UniProtKB-EC"/>
</dbReference>
<proteinExistence type="predicted"/>
<dbReference type="AlphaFoldDB" id="A0A6J4M6Z3"/>
<evidence type="ECO:0000313" key="2">
    <source>
        <dbReference type="EMBL" id="CAA9351510.1"/>
    </source>
</evidence>